<keyword evidence="5 10" id="KW-0479">Metal-binding</keyword>
<keyword evidence="7 10" id="KW-0408">Iron</keyword>
<dbReference type="SUPFAM" id="SSF48264">
    <property type="entry name" value="Cytochrome P450"/>
    <property type="match status" value="2"/>
</dbReference>
<evidence type="ECO:0008006" key="14">
    <source>
        <dbReference type="Google" id="ProtNLM"/>
    </source>
</evidence>
<dbReference type="InterPro" id="IPR001128">
    <property type="entry name" value="Cyt_P450"/>
</dbReference>
<protein>
    <recommendedName>
        <fullName evidence="14">3,9-dihydroxypterocarpan 6A-monooxygenase</fullName>
    </recommendedName>
</protein>
<dbReference type="Proteomes" id="UP000289738">
    <property type="component" value="Chromosome A06"/>
</dbReference>
<keyword evidence="9 11" id="KW-0472">Membrane</keyword>
<reference evidence="12 13" key="1">
    <citation type="submission" date="2019-01" db="EMBL/GenBank/DDBJ databases">
        <title>Sequencing of cultivated peanut Arachis hypogaea provides insights into genome evolution and oil improvement.</title>
        <authorList>
            <person name="Chen X."/>
        </authorList>
    </citation>
    <scope>NUCLEOTIDE SEQUENCE [LARGE SCALE GENOMIC DNA]</scope>
    <source>
        <strain evidence="13">cv. Fuhuasheng</strain>
        <tissue evidence="12">Leaves</tissue>
    </source>
</reference>
<dbReference type="EMBL" id="SDMP01000006">
    <property type="protein sequence ID" value="RYR51706.1"/>
    <property type="molecule type" value="Genomic_DNA"/>
</dbReference>
<dbReference type="CDD" id="cd20655">
    <property type="entry name" value="CYP93"/>
    <property type="match status" value="1"/>
</dbReference>
<comment type="subcellular location">
    <subcellularLocation>
        <location evidence="2">Membrane</location>
    </subcellularLocation>
</comment>
<dbReference type="PRINTS" id="PR00385">
    <property type="entry name" value="P450"/>
</dbReference>
<evidence type="ECO:0000256" key="7">
    <source>
        <dbReference type="ARBA" id="ARBA00023004"/>
    </source>
</evidence>
<evidence type="ECO:0000256" key="6">
    <source>
        <dbReference type="ARBA" id="ARBA00023002"/>
    </source>
</evidence>
<keyword evidence="13" id="KW-1185">Reference proteome</keyword>
<keyword evidence="8" id="KW-0503">Monooxygenase</keyword>
<keyword evidence="11" id="KW-0812">Transmembrane</keyword>
<evidence type="ECO:0000256" key="8">
    <source>
        <dbReference type="ARBA" id="ARBA00023033"/>
    </source>
</evidence>
<dbReference type="PANTHER" id="PTHR47943:SF8">
    <property type="entry name" value="CYTOCHROME P450"/>
    <property type="match status" value="1"/>
</dbReference>
<dbReference type="GO" id="GO:0005506">
    <property type="term" value="F:iron ion binding"/>
    <property type="evidence" value="ECO:0007669"/>
    <property type="project" value="InterPro"/>
</dbReference>
<keyword evidence="4 10" id="KW-0349">Heme</keyword>
<dbReference type="GO" id="GO:0016020">
    <property type="term" value="C:membrane"/>
    <property type="evidence" value="ECO:0007669"/>
    <property type="project" value="UniProtKB-SubCell"/>
</dbReference>
<comment type="similarity">
    <text evidence="3">Belongs to the cytochrome P450 family.</text>
</comment>
<dbReference type="PROSITE" id="PS00086">
    <property type="entry name" value="CYTOCHROME_P450"/>
    <property type="match status" value="2"/>
</dbReference>
<feature type="transmembrane region" description="Helical" evidence="11">
    <location>
        <begin position="6"/>
        <end position="29"/>
    </location>
</feature>
<evidence type="ECO:0000256" key="1">
    <source>
        <dbReference type="ARBA" id="ARBA00001971"/>
    </source>
</evidence>
<dbReference type="PRINTS" id="PR00463">
    <property type="entry name" value="EP450I"/>
</dbReference>
<dbReference type="PANTHER" id="PTHR47943">
    <property type="entry name" value="CYTOCHROME P450 93A3-LIKE"/>
    <property type="match status" value="1"/>
</dbReference>
<organism evidence="12 13">
    <name type="scientific">Arachis hypogaea</name>
    <name type="common">Peanut</name>
    <dbReference type="NCBI Taxonomy" id="3818"/>
    <lineage>
        <taxon>Eukaryota</taxon>
        <taxon>Viridiplantae</taxon>
        <taxon>Streptophyta</taxon>
        <taxon>Embryophyta</taxon>
        <taxon>Tracheophyta</taxon>
        <taxon>Spermatophyta</taxon>
        <taxon>Magnoliopsida</taxon>
        <taxon>eudicotyledons</taxon>
        <taxon>Gunneridae</taxon>
        <taxon>Pentapetalae</taxon>
        <taxon>rosids</taxon>
        <taxon>fabids</taxon>
        <taxon>Fabales</taxon>
        <taxon>Fabaceae</taxon>
        <taxon>Papilionoideae</taxon>
        <taxon>50 kb inversion clade</taxon>
        <taxon>dalbergioids sensu lato</taxon>
        <taxon>Dalbergieae</taxon>
        <taxon>Pterocarpus clade</taxon>
        <taxon>Arachis</taxon>
    </lineage>
</organism>
<dbReference type="InterPro" id="IPR002401">
    <property type="entry name" value="Cyt_P450_E_grp-I"/>
</dbReference>
<evidence type="ECO:0000256" key="11">
    <source>
        <dbReference type="SAM" id="Phobius"/>
    </source>
</evidence>
<evidence type="ECO:0000256" key="2">
    <source>
        <dbReference type="ARBA" id="ARBA00004370"/>
    </source>
</evidence>
<dbReference type="FunFam" id="1.10.630.10:FF:000019">
    <property type="entry name" value="Cytochrome P450 family protein"/>
    <property type="match status" value="2"/>
</dbReference>
<dbReference type="GO" id="GO:0020037">
    <property type="term" value="F:heme binding"/>
    <property type="evidence" value="ECO:0007669"/>
    <property type="project" value="InterPro"/>
</dbReference>
<feature type="binding site" description="axial binding residue" evidence="10">
    <location>
        <position position="949"/>
    </location>
    <ligand>
        <name>heme</name>
        <dbReference type="ChEBI" id="CHEBI:30413"/>
    </ligand>
    <ligandPart>
        <name>Fe</name>
        <dbReference type="ChEBI" id="CHEBI:18248"/>
    </ligandPart>
</feature>
<evidence type="ECO:0000313" key="13">
    <source>
        <dbReference type="Proteomes" id="UP000289738"/>
    </source>
</evidence>
<proteinExistence type="inferred from homology"/>
<keyword evidence="6" id="KW-0560">Oxidoreductase</keyword>
<dbReference type="STRING" id="3818.A0A445CL91"/>
<comment type="caution">
    <text evidence="12">The sequence shown here is derived from an EMBL/GenBank/DDBJ whole genome shotgun (WGS) entry which is preliminary data.</text>
</comment>
<gene>
    <name evidence="12" type="ORF">Ahy_A06g026687</name>
</gene>
<accession>A0A445CL91</accession>
<evidence type="ECO:0000256" key="4">
    <source>
        <dbReference type="ARBA" id="ARBA00022617"/>
    </source>
</evidence>
<dbReference type="GO" id="GO:0016705">
    <property type="term" value="F:oxidoreductase activity, acting on paired donors, with incorporation or reduction of molecular oxygen"/>
    <property type="evidence" value="ECO:0007669"/>
    <property type="project" value="InterPro"/>
</dbReference>
<evidence type="ECO:0000256" key="5">
    <source>
        <dbReference type="ARBA" id="ARBA00022723"/>
    </source>
</evidence>
<dbReference type="Gene3D" id="1.10.630.10">
    <property type="entry name" value="Cytochrome P450"/>
    <property type="match status" value="2"/>
</dbReference>
<dbReference type="InterPro" id="IPR017972">
    <property type="entry name" value="Cyt_P450_CS"/>
</dbReference>
<comment type="cofactor">
    <cofactor evidence="1 10">
        <name>heme</name>
        <dbReference type="ChEBI" id="CHEBI:30413"/>
    </cofactor>
</comment>
<dbReference type="InterPro" id="IPR036396">
    <property type="entry name" value="Cyt_P450_sf"/>
</dbReference>
<evidence type="ECO:0000256" key="10">
    <source>
        <dbReference type="PIRSR" id="PIRSR602401-1"/>
    </source>
</evidence>
<name>A0A445CL91_ARAHY</name>
<dbReference type="GO" id="GO:0004497">
    <property type="term" value="F:monooxygenase activity"/>
    <property type="evidence" value="ECO:0007669"/>
    <property type="project" value="UniProtKB-KW"/>
</dbReference>
<dbReference type="AlphaFoldDB" id="A0A445CL91"/>
<sequence length="1034" mass="117600">MAATSASMVFYIFSWLSLVVLTSLLKYLINKTRTNPRIQTPPSPPSLPIIGHLHLIGSSVIPKSFQALAKLYGPLIQLRLGASTFILVSNAQVAKQVLKTNEINFINRPHIGSTSEYNLYEGCDFVFAPYGPYWRFMKKLCMNELLSSSQLGRFMHVREQEIKKLLKSLMVCSSEGRECDLGFELTTLTNNILCRTAMSTTCVDKDKNSNDDAVEIHGLVKEFLELGAKFSIGDVLGPLGKLDLFGYGKRLLKTLTRFDQIVERIMEEHEKKNDNEGETWDMMDVLLQVYRDPNAQVRLTRNHIKAFFRDIFLAGTDSSSVSVQWTMAEILNHPTVLKRLRAEIDAVVGSTRLVNESDFPNLPYLQAVVKEAMRLHPTAPLSLREAAEDFSINGYNKHGPTRKILSLRDSWMIPLTMGYIPFGFGKRGCPGASLALTVINLTVAALIQCFDWRIKGGDRVNMEEGSSFSMGLAQPLNHMITYIHNFKKRKFHNMASSYDYKDYIQLFMIWLISTIIVRVILNRKQNKSHKKPPSPLSLPIIGHLHLLAPIPHQALHKLSIRYGPIMHIKLGSVPCVVASTPESAKEFLKTHESSFSNRPRNLAVDYLTYGSQDFSFAPYGPYWKFMKKICMSELLGGDTLNQLLPLRRQETERFLRSLLKRGMAGEAVDVGGELLRLSNNVISRMIMSKTHMEDDGEAEEVRKLVQDTAELTGKFNASDFIWFLKNWDLQGFRKRVEEIRNRFDSMMERVIKEHQEERMKRKKEGEDGEIKDLLDILLDIHEDDNSEIRLTRENIKAFILDIFIAGTDTSALTIEWSLAELINHPQVMERARQEIKTVVGNNRIVEESDIVNLPYLQAIVKETLRIHPTGPMTVRESSEDCTIWGYEIPAKTQLFVNIWAIGRDPNYWENPLEFKPERFLVEEESGKRQLDVRGQHLHMIPFGSGRRGCPGTSLALQVVEANLGAMVQCFEWKVSGGSSEIVDMEEKPGLTLSRACPMICVPLPRLSPFPSIRAIQVNDSMQVIYKMISYMETL</sequence>
<keyword evidence="11" id="KW-1133">Transmembrane helix</keyword>
<evidence type="ECO:0000256" key="3">
    <source>
        <dbReference type="ARBA" id="ARBA00010617"/>
    </source>
</evidence>
<evidence type="ECO:0000313" key="12">
    <source>
        <dbReference type="EMBL" id="RYR51706.1"/>
    </source>
</evidence>
<dbReference type="Pfam" id="PF00067">
    <property type="entry name" value="p450"/>
    <property type="match status" value="3"/>
</dbReference>
<evidence type="ECO:0000256" key="9">
    <source>
        <dbReference type="ARBA" id="ARBA00023136"/>
    </source>
</evidence>